<dbReference type="RefSeq" id="WP_028727440.1">
    <property type="nucleotide sequence ID" value="NZ_AUAE01000014.1"/>
</dbReference>
<proteinExistence type="predicted"/>
<dbReference type="Proteomes" id="UP000033035">
    <property type="component" value="Unassembled WGS sequence"/>
</dbReference>
<sequence>MKKKNIYIALAVTMMGFSACSEDTFDDINKDTYHPAPEVVPAYLQLSEAIMSTGFSTVSGDLAFYLSSLNEQNIGVGNNQLMKAELRNSNEWASSATFNNVWSSTYGNLLNIQQMIDKVENNVTGNEGHYDVLGIAQVLKVMEFGILTDIFGDIPYSEALKGQECLQPKMDSQKDIYADLLTTLDKAIGNLETAMNDKLNNVKDLDLAFNGDMKQWLATAYGLKARYLIHQTAVDKNVLASAATAAQKAISLGFSGMKIKEFNGVTADNPWSAFIWSRSYIASSANVAKMMKATNDPRLDAYTAYGEATLVEPGDAEATKIMDGSLGFPAWYDLGSQPIHLLSQAEVYFILAETQLRQGQDATDAFQAAVTSAVTDILTIMGEDASGAADFAASLGKPTLKLLFEQKYLAQCVDEQIETYNDIRRCEAMGEHHITFTNPYNTQGGMNRVPKRLPYGNDSVLNNPKVAEAYGDGFYIYDQPVWWAGGSR</sequence>
<dbReference type="HOGENOM" id="CLU_025928_3_1_10"/>
<protein>
    <recommendedName>
        <fullName evidence="4">SusD/RagB family nutrient-binding outer membrane lipoprotein</fullName>
    </recommendedName>
</protein>
<evidence type="ECO:0008006" key="4">
    <source>
        <dbReference type="Google" id="ProtNLM"/>
    </source>
</evidence>
<evidence type="ECO:0000313" key="2">
    <source>
        <dbReference type="EMBL" id="KKB46052.1"/>
    </source>
</evidence>
<comment type="caution">
    <text evidence="2">The sequence shown here is derived from an EMBL/GenBank/DDBJ whole genome shotgun (WGS) entry which is preliminary data.</text>
</comment>
<dbReference type="PATRIC" id="fig|1203610.3.peg.5399"/>
<keyword evidence="1" id="KW-0732">Signal</keyword>
<dbReference type="SUPFAM" id="SSF48452">
    <property type="entry name" value="TPR-like"/>
    <property type="match status" value="1"/>
</dbReference>
<dbReference type="InterPro" id="IPR011990">
    <property type="entry name" value="TPR-like_helical_dom_sf"/>
</dbReference>
<accession>A0A0F5ILT5</accession>
<dbReference type="InterPro" id="IPR041662">
    <property type="entry name" value="SusD-like_2"/>
</dbReference>
<feature type="chain" id="PRO_5002488119" description="SusD/RagB family nutrient-binding outer membrane lipoprotein" evidence="1">
    <location>
        <begin position="22"/>
        <end position="488"/>
    </location>
</feature>
<feature type="signal peptide" evidence="1">
    <location>
        <begin position="1"/>
        <end position="21"/>
    </location>
</feature>
<dbReference type="STRING" id="1203610.HMPREF1536_05286"/>
<name>A0A0F5ILT5_9BACT</name>
<dbReference type="AlphaFoldDB" id="A0A0F5ILT5"/>
<evidence type="ECO:0000256" key="1">
    <source>
        <dbReference type="SAM" id="SignalP"/>
    </source>
</evidence>
<gene>
    <name evidence="2" type="ORF">HMPREF1536_05286</name>
</gene>
<dbReference type="EMBL" id="AQHW01000030">
    <property type="protein sequence ID" value="KKB46052.1"/>
    <property type="molecule type" value="Genomic_DNA"/>
</dbReference>
<keyword evidence="3" id="KW-1185">Reference proteome</keyword>
<dbReference type="Pfam" id="PF12771">
    <property type="entry name" value="SusD-like_2"/>
    <property type="match status" value="1"/>
</dbReference>
<reference evidence="2 3" key="1">
    <citation type="submission" date="2013-04" db="EMBL/GenBank/DDBJ databases">
        <title>The Genome Sequence of Parabacteroides gordonii DSM 23371.</title>
        <authorList>
            <consortium name="The Broad Institute Genomics Platform"/>
            <person name="Earl A."/>
            <person name="Ward D."/>
            <person name="Feldgarden M."/>
            <person name="Gevers D."/>
            <person name="Martens E."/>
            <person name="Sakamoto M."/>
            <person name="Benno Y."/>
            <person name="Suzuki N."/>
            <person name="Matsunaga N."/>
            <person name="Koshihara K."/>
            <person name="Seki M."/>
            <person name="Komiya H."/>
            <person name="Walker B."/>
            <person name="Young S."/>
            <person name="Zeng Q."/>
            <person name="Gargeya S."/>
            <person name="Fitzgerald M."/>
            <person name="Haas B."/>
            <person name="Abouelleil A."/>
            <person name="Allen A.W."/>
            <person name="Alvarado L."/>
            <person name="Arachchi H.M."/>
            <person name="Berlin A.M."/>
            <person name="Chapman S.B."/>
            <person name="Gainer-Dewar J."/>
            <person name="Goldberg J."/>
            <person name="Griggs A."/>
            <person name="Gujja S."/>
            <person name="Hansen M."/>
            <person name="Howarth C."/>
            <person name="Imamovic A."/>
            <person name="Ireland A."/>
            <person name="Larimer J."/>
            <person name="McCowan C."/>
            <person name="Murphy C."/>
            <person name="Pearson M."/>
            <person name="Poon T.W."/>
            <person name="Priest M."/>
            <person name="Roberts A."/>
            <person name="Saif S."/>
            <person name="Shea T."/>
            <person name="Sisk P."/>
            <person name="Sykes S."/>
            <person name="Wortman J."/>
            <person name="Nusbaum C."/>
            <person name="Birren B."/>
        </authorList>
    </citation>
    <scope>NUCLEOTIDE SEQUENCE [LARGE SCALE GENOMIC DNA]</scope>
    <source>
        <strain evidence="2 3">MS-1</strain>
    </source>
</reference>
<dbReference type="PROSITE" id="PS51257">
    <property type="entry name" value="PROKAR_LIPOPROTEIN"/>
    <property type="match status" value="1"/>
</dbReference>
<organism evidence="2 3">
    <name type="scientific">Parabacteroides gordonii MS-1 = DSM 23371</name>
    <dbReference type="NCBI Taxonomy" id="1203610"/>
    <lineage>
        <taxon>Bacteria</taxon>
        <taxon>Pseudomonadati</taxon>
        <taxon>Bacteroidota</taxon>
        <taxon>Bacteroidia</taxon>
        <taxon>Bacteroidales</taxon>
        <taxon>Tannerellaceae</taxon>
        <taxon>Parabacteroides</taxon>
    </lineage>
</organism>
<dbReference type="Gene3D" id="1.20.120.840">
    <property type="entry name" value="SusD-like, tetratrico peptide repeats domain"/>
    <property type="match status" value="1"/>
</dbReference>
<evidence type="ECO:0000313" key="3">
    <source>
        <dbReference type="Proteomes" id="UP000033035"/>
    </source>
</evidence>
<dbReference type="Gene3D" id="1.25.40.390">
    <property type="match status" value="2"/>
</dbReference>